<keyword evidence="3 9" id="KW-0808">Transferase</keyword>
<keyword evidence="8" id="KW-0472">Membrane</keyword>
<keyword evidence="5 9" id="KW-0735">Signal-anchor</keyword>
<evidence type="ECO:0000313" key="11">
    <source>
        <dbReference type="Proteomes" id="UP000324222"/>
    </source>
</evidence>
<keyword evidence="11" id="KW-1185">Reference proteome</keyword>
<dbReference type="PANTHER" id="PTHR12369">
    <property type="entry name" value="CHONDROITIN SYNTHASE"/>
    <property type="match status" value="1"/>
</dbReference>
<keyword evidence="4" id="KW-0812">Transmembrane</keyword>
<dbReference type="AlphaFoldDB" id="A0A5B7FJB4"/>
<accession>A0A5B7FJB4</accession>
<dbReference type="InterPro" id="IPR051227">
    <property type="entry name" value="CS_glycosyltransferase"/>
</dbReference>
<evidence type="ECO:0000256" key="5">
    <source>
        <dbReference type="ARBA" id="ARBA00022968"/>
    </source>
</evidence>
<dbReference type="EC" id="2.4.1.-" evidence="9"/>
<evidence type="ECO:0000256" key="6">
    <source>
        <dbReference type="ARBA" id="ARBA00022989"/>
    </source>
</evidence>
<reference evidence="10 11" key="1">
    <citation type="submission" date="2019-05" db="EMBL/GenBank/DDBJ databases">
        <title>Another draft genome of Portunus trituberculatus and its Hox gene families provides insights of decapod evolution.</title>
        <authorList>
            <person name="Jeong J.-H."/>
            <person name="Song I."/>
            <person name="Kim S."/>
            <person name="Choi T."/>
            <person name="Kim D."/>
            <person name="Ryu S."/>
            <person name="Kim W."/>
        </authorList>
    </citation>
    <scope>NUCLEOTIDE SEQUENCE [LARGE SCALE GENOMIC DNA]</scope>
    <source>
        <tissue evidence="10">Muscle</tissue>
    </source>
</reference>
<evidence type="ECO:0000256" key="7">
    <source>
        <dbReference type="ARBA" id="ARBA00023034"/>
    </source>
</evidence>
<dbReference type="InterPro" id="IPR008428">
    <property type="entry name" value="Chond_GalNAc"/>
</dbReference>
<keyword evidence="7 9" id="KW-0333">Golgi apparatus</keyword>
<name>A0A5B7FJB4_PORTR</name>
<gene>
    <name evidence="10" type="ORF">E2C01_039299</name>
</gene>
<evidence type="ECO:0000313" key="10">
    <source>
        <dbReference type="EMBL" id="MPC45595.1"/>
    </source>
</evidence>
<evidence type="ECO:0000256" key="1">
    <source>
        <dbReference type="ARBA" id="ARBA00004447"/>
    </source>
</evidence>
<evidence type="ECO:0000256" key="3">
    <source>
        <dbReference type="ARBA" id="ARBA00022679"/>
    </source>
</evidence>
<dbReference type="OrthoDB" id="431432at2759"/>
<dbReference type="InterPro" id="IPR029044">
    <property type="entry name" value="Nucleotide-diphossugar_trans"/>
</dbReference>
<protein>
    <recommendedName>
        <fullName evidence="9">Hexosyltransferase</fullName>
        <ecNumber evidence="9">2.4.1.-</ecNumber>
    </recommendedName>
</protein>
<dbReference type="EMBL" id="VSRR010006804">
    <property type="protein sequence ID" value="MPC45595.1"/>
    <property type="molecule type" value="Genomic_DNA"/>
</dbReference>
<evidence type="ECO:0000256" key="9">
    <source>
        <dbReference type="RuleBase" id="RU364016"/>
    </source>
</evidence>
<evidence type="ECO:0000256" key="2">
    <source>
        <dbReference type="ARBA" id="ARBA00009239"/>
    </source>
</evidence>
<dbReference type="GO" id="GO:0047238">
    <property type="term" value="F:glucuronosyl-N-acetylgalactosaminyl-proteoglycan 4-beta-N-acetylgalactosaminyltransferase activity"/>
    <property type="evidence" value="ECO:0007669"/>
    <property type="project" value="TreeGrafter"/>
</dbReference>
<comment type="similarity">
    <text evidence="2 9">Belongs to the chondroitin N-acetylgalactosaminyltransferase family.</text>
</comment>
<dbReference type="GO" id="GO:0032580">
    <property type="term" value="C:Golgi cisterna membrane"/>
    <property type="evidence" value="ECO:0007669"/>
    <property type="project" value="UniProtKB-SubCell"/>
</dbReference>
<dbReference type="SUPFAM" id="SSF53448">
    <property type="entry name" value="Nucleotide-diphospho-sugar transferases"/>
    <property type="match status" value="1"/>
</dbReference>
<keyword evidence="6" id="KW-1133">Transmembrane helix</keyword>
<dbReference type="PANTHER" id="PTHR12369:SF45">
    <property type="entry name" value="HEXOSYLTRANSFERASE"/>
    <property type="match status" value="1"/>
</dbReference>
<proteinExistence type="inferred from homology"/>
<comment type="subcellular location">
    <subcellularLocation>
        <location evidence="1 9">Golgi apparatus</location>
        <location evidence="1 9">Golgi stack membrane</location>
        <topology evidence="1 9">Single-pass type II membrane protein</topology>
    </subcellularLocation>
</comment>
<dbReference type="Proteomes" id="UP000324222">
    <property type="component" value="Unassembled WGS sequence"/>
</dbReference>
<dbReference type="Pfam" id="PF05679">
    <property type="entry name" value="CHGN"/>
    <property type="match status" value="1"/>
</dbReference>
<dbReference type="Gene3D" id="3.90.550.10">
    <property type="entry name" value="Spore Coat Polysaccharide Biosynthesis Protein SpsA, Chain A"/>
    <property type="match status" value="1"/>
</dbReference>
<sequence>MVCLYRTDFLTINGFDSGLDGWGGEDLRFARRVSNMKYTIIRSLDHGLCHHYHPKDCSRVGKGQRASCLRVQATSEASGQTFGLWYFKHKHNTSMWEALKDHHVIKKKEIKDKREQQKERDDRR</sequence>
<evidence type="ECO:0000256" key="4">
    <source>
        <dbReference type="ARBA" id="ARBA00022692"/>
    </source>
</evidence>
<comment type="caution">
    <text evidence="10">The sequence shown here is derived from an EMBL/GenBank/DDBJ whole genome shotgun (WGS) entry which is preliminary data.</text>
</comment>
<evidence type="ECO:0000256" key="8">
    <source>
        <dbReference type="ARBA" id="ARBA00023136"/>
    </source>
</evidence>
<organism evidence="10 11">
    <name type="scientific">Portunus trituberculatus</name>
    <name type="common">Swimming crab</name>
    <name type="synonym">Neptunus trituberculatus</name>
    <dbReference type="NCBI Taxonomy" id="210409"/>
    <lineage>
        <taxon>Eukaryota</taxon>
        <taxon>Metazoa</taxon>
        <taxon>Ecdysozoa</taxon>
        <taxon>Arthropoda</taxon>
        <taxon>Crustacea</taxon>
        <taxon>Multicrustacea</taxon>
        <taxon>Malacostraca</taxon>
        <taxon>Eumalacostraca</taxon>
        <taxon>Eucarida</taxon>
        <taxon>Decapoda</taxon>
        <taxon>Pleocyemata</taxon>
        <taxon>Brachyura</taxon>
        <taxon>Eubrachyura</taxon>
        <taxon>Portunoidea</taxon>
        <taxon>Portunidae</taxon>
        <taxon>Portuninae</taxon>
        <taxon>Portunus</taxon>
    </lineage>
</organism>